<keyword evidence="3" id="KW-1185">Reference proteome</keyword>
<dbReference type="InterPro" id="IPR032675">
    <property type="entry name" value="LRR_dom_sf"/>
</dbReference>
<dbReference type="EMBL" id="JEMT01029036">
    <property type="protein sequence ID" value="EXX53215.1"/>
    <property type="molecule type" value="Genomic_DNA"/>
</dbReference>
<dbReference type="OrthoDB" id="10285138at2759"/>
<protein>
    <recommendedName>
        <fullName evidence="1">F-box domain-containing protein</fullName>
    </recommendedName>
</protein>
<accession>A0A015IGT5</accession>
<dbReference type="AlphaFoldDB" id="A0A015IGT5"/>
<sequence>MPCQLPYDCLIDIFEYLNDDKNTLYSCLLVNSLWCVIAVRILWRDVWKFYEYHRPHTILLSIINTLIAFLPKKSKRFLHKNGITIPIQKRPLFNYASFCKIISIDKIVVMTRRTLDKQQSIISKDLENVKYLSQEILKMFMNQISSLKALEGDSCNTENFKFIYSPRAKICLANLTRLECDSDLSSEFFYKISKICHNIQSLYIDFNFHISNGLADLISLQNNLKIVMLKDLENDFFDKIIHSLAKHSFSLTKLILYSCDLNLSFIAVFKNLQELNLYNHDFNNSYFDQLQYIRFLQLKIIKIIRPIDLNPSHHGKMLINFLEINGKFLTQFHIYEYYDDSLNIALSKFCPNLKNLCTLFKKNEPETLKLILNNCQYLEIIKVRYDDEWFNGKTIFKILANFSQKYFYGLNLDCHHSKIVDNLHEELQEFFINWKDRISQRSLSLIINTGFSKNVISEVNGKGMKTTIDKYMKLGIIKKFETEQCGFIDPSSEFRTSI</sequence>
<gene>
    <name evidence="2" type="ORF">RirG_246010</name>
</gene>
<proteinExistence type="predicted"/>
<dbReference type="Proteomes" id="UP000022910">
    <property type="component" value="Unassembled WGS sequence"/>
</dbReference>
<dbReference type="HOGENOM" id="CLU_028913_0_1_1"/>
<evidence type="ECO:0000313" key="3">
    <source>
        <dbReference type="Proteomes" id="UP000022910"/>
    </source>
</evidence>
<comment type="caution">
    <text evidence="2">The sequence shown here is derived from an EMBL/GenBank/DDBJ whole genome shotgun (WGS) entry which is preliminary data.</text>
</comment>
<reference evidence="2 3" key="1">
    <citation type="submission" date="2014-02" db="EMBL/GenBank/DDBJ databases">
        <title>Single nucleus genome sequencing reveals high similarity among nuclei of an endomycorrhizal fungus.</title>
        <authorList>
            <person name="Lin K."/>
            <person name="Geurts R."/>
            <person name="Zhang Z."/>
            <person name="Limpens E."/>
            <person name="Saunders D.G."/>
            <person name="Mu D."/>
            <person name="Pang E."/>
            <person name="Cao H."/>
            <person name="Cha H."/>
            <person name="Lin T."/>
            <person name="Zhou Q."/>
            <person name="Shang Y."/>
            <person name="Li Y."/>
            <person name="Ivanov S."/>
            <person name="Sharma T."/>
            <person name="Velzen R.V."/>
            <person name="Ruijter N.D."/>
            <person name="Aanen D.K."/>
            <person name="Win J."/>
            <person name="Kamoun S."/>
            <person name="Bisseling T."/>
            <person name="Huang S."/>
        </authorList>
    </citation>
    <scope>NUCLEOTIDE SEQUENCE [LARGE SCALE GENOMIC DNA]</scope>
    <source>
        <strain evidence="3">DAOM197198w</strain>
    </source>
</reference>
<name>A0A015IGT5_RHIIW</name>
<dbReference type="Pfam" id="PF12937">
    <property type="entry name" value="F-box-like"/>
    <property type="match status" value="1"/>
</dbReference>
<dbReference type="InterPro" id="IPR001810">
    <property type="entry name" value="F-box_dom"/>
</dbReference>
<dbReference type="SUPFAM" id="SSF52047">
    <property type="entry name" value="RNI-like"/>
    <property type="match status" value="1"/>
</dbReference>
<dbReference type="Gene3D" id="3.80.10.10">
    <property type="entry name" value="Ribonuclease Inhibitor"/>
    <property type="match status" value="1"/>
</dbReference>
<evidence type="ECO:0000259" key="1">
    <source>
        <dbReference type="Pfam" id="PF12937"/>
    </source>
</evidence>
<evidence type="ECO:0000313" key="2">
    <source>
        <dbReference type="EMBL" id="EXX53215.1"/>
    </source>
</evidence>
<feature type="domain" description="F-box" evidence="1">
    <location>
        <begin position="3"/>
        <end position="46"/>
    </location>
</feature>
<organism evidence="2 3">
    <name type="scientific">Rhizophagus irregularis (strain DAOM 197198w)</name>
    <name type="common">Glomus intraradices</name>
    <dbReference type="NCBI Taxonomy" id="1432141"/>
    <lineage>
        <taxon>Eukaryota</taxon>
        <taxon>Fungi</taxon>
        <taxon>Fungi incertae sedis</taxon>
        <taxon>Mucoromycota</taxon>
        <taxon>Glomeromycotina</taxon>
        <taxon>Glomeromycetes</taxon>
        <taxon>Glomerales</taxon>
        <taxon>Glomeraceae</taxon>
        <taxon>Rhizophagus</taxon>
    </lineage>
</organism>